<comment type="caution">
    <text evidence="4">The sequence shown here is derived from an EMBL/GenBank/DDBJ whole genome shotgun (WGS) entry which is preliminary data.</text>
</comment>
<reference evidence="4 5" key="1">
    <citation type="submission" date="2019-02" db="EMBL/GenBank/DDBJ databases">
        <title>Sequencing the genomes of 1000 actinobacteria strains.</title>
        <authorList>
            <person name="Klenk H.-P."/>
        </authorList>
    </citation>
    <scope>NUCLEOTIDE SEQUENCE [LARGE SCALE GENOMIC DNA]</scope>
    <source>
        <strain evidence="4 5">DSM 45779</strain>
    </source>
</reference>
<dbReference type="Proteomes" id="UP000291591">
    <property type="component" value="Unassembled WGS sequence"/>
</dbReference>
<feature type="transmembrane region" description="Helical" evidence="2">
    <location>
        <begin position="49"/>
        <end position="70"/>
    </location>
</feature>
<dbReference type="AlphaFoldDB" id="A0A4Q7UVC7"/>
<keyword evidence="2" id="KW-1133">Transmembrane helix</keyword>
<dbReference type="Pfam" id="PF20177">
    <property type="entry name" value="DUF6542"/>
    <property type="match status" value="1"/>
</dbReference>
<feature type="compositionally biased region" description="Basic and acidic residues" evidence="1">
    <location>
        <begin position="198"/>
        <end position="216"/>
    </location>
</feature>
<feature type="region of interest" description="Disordered" evidence="1">
    <location>
        <begin position="1"/>
        <end position="38"/>
    </location>
</feature>
<feature type="transmembrane region" description="Helical" evidence="2">
    <location>
        <begin position="148"/>
        <end position="168"/>
    </location>
</feature>
<accession>A0A4Q7UVC7</accession>
<feature type="compositionally biased region" description="Low complexity" evidence="1">
    <location>
        <begin position="217"/>
        <end position="229"/>
    </location>
</feature>
<evidence type="ECO:0000313" key="5">
    <source>
        <dbReference type="Proteomes" id="UP000291591"/>
    </source>
</evidence>
<keyword evidence="2" id="KW-0812">Transmembrane</keyword>
<evidence type="ECO:0000313" key="4">
    <source>
        <dbReference type="EMBL" id="RZT84009.1"/>
    </source>
</evidence>
<feature type="compositionally biased region" description="Low complexity" evidence="1">
    <location>
        <begin position="239"/>
        <end position="279"/>
    </location>
</feature>
<name>A0A4Q7UVC7_PSEST</name>
<keyword evidence="2" id="KW-0472">Membrane</keyword>
<keyword evidence="5" id="KW-1185">Reference proteome</keyword>
<evidence type="ECO:0000256" key="2">
    <source>
        <dbReference type="SAM" id="Phobius"/>
    </source>
</evidence>
<dbReference type="InterPro" id="IPR046672">
    <property type="entry name" value="DUF6542"/>
</dbReference>
<feature type="domain" description="DUF6542" evidence="3">
    <location>
        <begin position="51"/>
        <end position="171"/>
    </location>
</feature>
<organism evidence="4 5">
    <name type="scientific">Pseudonocardia sediminis</name>
    <dbReference type="NCBI Taxonomy" id="1397368"/>
    <lineage>
        <taxon>Bacteria</taxon>
        <taxon>Bacillati</taxon>
        <taxon>Actinomycetota</taxon>
        <taxon>Actinomycetes</taxon>
        <taxon>Pseudonocardiales</taxon>
        <taxon>Pseudonocardiaceae</taxon>
        <taxon>Pseudonocardia</taxon>
    </lineage>
</organism>
<gene>
    <name evidence="4" type="ORF">EV383_0842</name>
</gene>
<dbReference type="EMBL" id="SHKL01000001">
    <property type="protein sequence ID" value="RZT84009.1"/>
    <property type="molecule type" value="Genomic_DNA"/>
</dbReference>
<evidence type="ECO:0000256" key="1">
    <source>
        <dbReference type="SAM" id="MobiDB-lite"/>
    </source>
</evidence>
<feature type="transmembrane region" description="Helical" evidence="2">
    <location>
        <begin position="76"/>
        <end position="98"/>
    </location>
</feature>
<proteinExistence type="predicted"/>
<feature type="compositionally biased region" description="Low complexity" evidence="1">
    <location>
        <begin position="1"/>
        <end position="15"/>
    </location>
</feature>
<protein>
    <recommendedName>
        <fullName evidence="3">DUF6542 domain-containing protein</fullName>
    </recommendedName>
</protein>
<feature type="region of interest" description="Disordered" evidence="1">
    <location>
        <begin position="178"/>
        <end position="293"/>
    </location>
</feature>
<dbReference type="RefSeq" id="WP_165438231.1">
    <property type="nucleotide sequence ID" value="NZ_SHKL01000001.1"/>
</dbReference>
<sequence>MTDTRTASAGRTASTPPGGRTGSSRPARRTGKAPAGSWPVRERSLVKPVLGIPPLAAVGLAVGLTAVGVVADLLRLGTVGAIFEVGYFLGCVLAVAWVRRRSIFVPAVQPPLMLAVVIPVIAVLVGAPTPEAGATEHLLMAGAPLINAFPAMAVTTLVVLLVAGFRLVRQRTGPDDAVGQLRRRLSGSRSENAAPDGDTGRERPSGRTTTRPDRARPTAADTATSAADRASARGRGRRTSAPETGARATGARTSGASVRAASGRPAPRSGTSRSTTGSTRADEPSRPRRPRRG</sequence>
<feature type="transmembrane region" description="Helical" evidence="2">
    <location>
        <begin position="110"/>
        <end position="128"/>
    </location>
</feature>
<evidence type="ECO:0000259" key="3">
    <source>
        <dbReference type="Pfam" id="PF20177"/>
    </source>
</evidence>